<dbReference type="HAMAP" id="MF_00186">
    <property type="entry name" value="Glycerol_kin"/>
    <property type="match status" value="1"/>
</dbReference>
<feature type="binding site" evidence="9">
    <location>
        <position position="417"/>
    </location>
    <ligand>
        <name>ATP</name>
        <dbReference type="ChEBI" id="CHEBI:30616"/>
    </ligand>
</feature>
<keyword evidence="7 9" id="KW-0067">ATP-binding</keyword>
<proteinExistence type="inferred from homology"/>
<protein>
    <recommendedName>
        <fullName evidence="9">Glycerol kinase</fullName>
        <ecNumber evidence="9">2.7.1.30</ecNumber>
    </recommendedName>
    <alternativeName>
        <fullName evidence="9">ATP:glycerol 3-phosphotransferase</fullName>
    </alternativeName>
    <alternativeName>
        <fullName evidence="9">Glycerokinase</fullName>
        <shortName evidence="9">GK</shortName>
    </alternativeName>
</protein>
<feature type="binding site" evidence="9">
    <location>
        <position position="90"/>
    </location>
    <ligand>
        <name>sn-glycerol 3-phosphate</name>
        <dbReference type="ChEBI" id="CHEBI:57597"/>
    </ligand>
</feature>
<feature type="binding site" evidence="9">
    <location>
        <position position="273"/>
    </location>
    <ligand>
        <name>ATP</name>
        <dbReference type="ChEBI" id="CHEBI:30616"/>
    </ligand>
</feature>
<feature type="binding site" evidence="9">
    <location>
        <position position="417"/>
    </location>
    <ligand>
        <name>ADP</name>
        <dbReference type="ChEBI" id="CHEBI:456216"/>
    </ligand>
</feature>
<dbReference type="GO" id="GO:0004370">
    <property type="term" value="F:glycerol kinase activity"/>
    <property type="evidence" value="ECO:0007669"/>
    <property type="project" value="UniProtKB-UniRule"/>
</dbReference>
<dbReference type="GO" id="GO:0006072">
    <property type="term" value="P:glycerol-3-phosphate metabolic process"/>
    <property type="evidence" value="ECO:0007669"/>
    <property type="project" value="InterPro"/>
</dbReference>
<feature type="binding site" evidence="9">
    <location>
        <position position="251"/>
    </location>
    <ligand>
        <name>sn-glycerol 3-phosphate</name>
        <dbReference type="ChEBI" id="CHEBI:57597"/>
    </ligand>
</feature>
<feature type="binding site" evidence="9">
    <location>
        <position position="20"/>
    </location>
    <ligand>
        <name>ADP</name>
        <dbReference type="ChEBI" id="CHEBI:456216"/>
    </ligand>
</feature>
<feature type="binding site" evidence="9">
    <location>
        <position position="21"/>
    </location>
    <ligand>
        <name>ATP</name>
        <dbReference type="ChEBI" id="CHEBI:30616"/>
    </ligand>
</feature>
<organism evidence="13 14">
    <name type="scientific">Parasutterella excrementihominis</name>
    <dbReference type="NCBI Taxonomy" id="487175"/>
    <lineage>
        <taxon>Bacteria</taxon>
        <taxon>Pseudomonadati</taxon>
        <taxon>Pseudomonadota</taxon>
        <taxon>Betaproteobacteria</taxon>
        <taxon>Burkholderiales</taxon>
        <taxon>Sutterellaceae</taxon>
        <taxon>Parasutterella</taxon>
    </lineage>
</organism>
<dbReference type="EMBL" id="WNCL01000040">
    <property type="protein sequence ID" value="MTU44006.1"/>
    <property type="molecule type" value="Genomic_DNA"/>
</dbReference>
<feature type="binding site" evidence="9">
    <location>
        <position position="273"/>
    </location>
    <ligand>
        <name>ADP</name>
        <dbReference type="ChEBI" id="CHEBI:456216"/>
    </ligand>
</feature>
<feature type="binding site" evidence="9">
    <location>
        <position position="142"/>
    </location>
    <ligand>
        <name>glycerol</name>
        <dbReference type="ChEBI" id="CHEBI:17754"/>
    </ligand>
</feature>
<keyword evidence="6 9" id="KW-0319">Glycerol metabolism</keyword>
<gene>
    <name evidence="9 13" type="primary">glpK</name>
    <name evidence="13" type="ORF">GMD42_10375</name>
</gene>
<dbReference type="Pfam" id="PF00370">
    <property type="entry name" value="FGGY_N"/>
    <property type="match status" value="1"/>
</dbReference>
<feature type="binding site" evidence="9">
    <location>
        <position position="24"/>
    </location>
    <ligand>
        <name>ADP</name>
        <dbReference type="ChEBI" id="CHEBI:456216"/>
    </ligand>
</feature>
<sequence>MRFARMYGTTELIASLDLGTTSARAIIFNAEGRPLAASQKPLTQYFPHDGWVEQDAEEIWQKQKECLLGTLADLKLSGSGLRALGITNQRETTIVWSKKTGKPIYRAIVWQDRRTAAFCERLHDSGLEPLIHDKTGLCLDPYFSASKVRWILDNVEGAREKALAGELLFGTVDSWLIWNLTGGLGHVTDVSNASRTLLFNIHNCRWDEELLDIFGIPASMLPRVVPSSGLIGRTAPAILGAPIDICGAAGDQQAATFGQACFKPGMTKNTYGTGGFLLMNTGSTPKLSDNRLLSTIGWTIPGATSYALEGSVFVAGAVVQWLREGVGLIDTSAEIESLARQVKDNGGVYLIPAFVGLGAPYWDPHARGLMIGLTRGTTRAHIARAALESITFQCNDVLRAMMNDAGARLTELRVDGGASENDLMMQFQADISGVPVVRPEVVETTALGAAYLAGLGCGVWKSTEEIEKLWRRERTFEPTMSQDQREFLTTQWGRAVARSKGWEQ</sequence>
<evidence type="ECO:0000256" key="5">
    <source>
        <dbReference type="ARBA" id="ARBA00022777"/>
    </source>
</evidence>
<feature type="binding site" evidence="9">
    <location>
        <position position="90"/>
    </location>
    <ligand>
        <name>glycerol</name>
        <dbReference type="ChEBI" id="CHEBI:17754"/>
    </ligand>
</feature>
<evidence type="ECO:0000313" key="13">
    <source>
        <dbReference type="EMBL" id="MTU44006.1"/>
    </source>
</evidence>
<accession>A0A6I3S1G3</accession>
<keyword evidence="4 9" id="KW-0547">Nucleotide-binding</keyword>
<reference evidence="13 14" key="1">
    <citation type="journal article" date="2019" name="Nat. Med.">
        <title>A library of human gut bacterial isolates paired with longitudinal multiomics data enables mechanistic microbiome research.</title>
        <authorList>
            <person name="Poyet M."/>
            <person name="Groussin M."/>
            <person name="Gibbons S.M."/>
            <person name="Avila-Pacheco J."/>
            <person name="Jiang X."/>
            <person name="Kearney S.M."/>
            <person name="Perrotta A.R."/>
            <person name="Berdy B."/>
            <person name="Zhao S."/>
            <person name="Lieberman T.D."/>
            <person name="Swanson P.K."/>
            <person name="Smith M."/>
            <person name="Roesemann S."/>
            <person name="Alexander J.E."/>
            <person name="Rich S.A."/>
            <person name="Livny J."/>
            <person name="Vlamakis H."/>
            <person name="Clish C."/>
            <person name="Bullock K."/>
            <person name="Deik A."/>
            <person name="Scott J."/>
            <person name="Pierce K.A."/>
            <person name="Xavier R.J."/>
            <person name="Alm E.J."/>
        </authorList>
    </citation>
    <scope>NUCLEOTIDE SEQUENCE [LARGE SCALE GENOMIC DNA]</scope>
    <source>
        <strain evidence="13 14">BIOML-A2</strain>
    </source>
</reference>
<dbReference type="PROSITE" id="PS00445">
    <property type="entry name" value="FGGY_KINASES_2"/>
    <property type="match status" value="1"/>
</dbReference>
<name>A0A6I3S1G3_9BURK</name>
<comment type="pathway">
    <text evidence="1 9">Polyol metabolism; glycerol degradation via glycerol kinase pathway; sn-glycerol 3-phosphate from glycerol: step 1/1.</text>
</comment>
<dbReference type="PANTHER" id="PTHR10196">
    <property type="entry name" value="SUGAR KINASE"/>
    <property type="match status" value="1"/>
</dbReference>
<dbReference type="AlphaFoldDB" id="A0A6I3S1G3"/>
<dbReference type="FunFam" id="3.30.420.40:FF:000008">
    <property type="entry name" value="Glycerol kinase"/>
    <property type="match status" value="1"/>
</dbReference>
<dbReference type="SUPFAM" id="SSF53067">
    <property type="entry name" value="Actin-like ATPase domain"/>
    <property type="match status" value="2"/>
</dbReference>
<dbReference type="EC" id="2.7.1.30" evidence="9"/>
<evidence type="ECO:0000256" key="2">
    <source>
        <dbReference type="ARBA" id="ARBA00009156"/>
    </source>
</evidence>
<dbReference type="UniPathway" id="UPA00618">
    <property type="reaction ID" value="UER00672"/>
</dbReference>
<feature type="binding site" evidence="9">
    <location>
        <position position="251"/>
    </location>
    <ligand>
        <name>glycerol</name>
        <dbReference type="ChEBI" id="CHEBI:17754"/>
    </ligand>
</feature>
<evidence type="ECO:0000259" key="11">
    <source>
        <dbReference type="Pfam" id="PF00370"/>
    </source>
</evidence>
<dbReference type="NCBIfam" id="TIGR01311">
    <property type="entry name" value="glycerol_kin"/>
    <property type="match status" value="1"/>
</dbReference>
<feature type="binding site" evidence="9">
    <location>
        <position position="20"/>
    </location>
    <ligand>
        <name>ATP</name>
        <dbReference type="ChEBI" id="CHEBI:30616"/>
    </ligand>
</feature>
<feature type="binding site" evidence="9">
    <location>
        <position position="316"/>
    </location>
    <ligand>
        <name>ADP</name>
        <dbReference type="ChEBI" id="CHEBI:456216"/>
    </ligand>
</feature>
<evidence type="ECO:0000256" key="1">
    <source>
        <dbReference type="ARBA" id="ARBA00005190"/>
    </source>
</evidence>
<dbReference type="GO" id="GO:0005829">
    <property type="term" value="C:cytosol"/>
    <property type="evidence" value="ECO:0007669"/>
    <property type="project" value="UniProtKB-ARBA"/>
</dbReference>
<dbReference type="CDD" id="cd07786">
    <property type="entry name" value="FGGY_EcGK_like"/>
    <property type="match status" value="1"/>
</dbReference>
<keyword evidence="3 9" id="KW-0808">Transferase</keyword>
<evidence type="ECO:0000259" key="12">
    <source>
        <dbReference type="Pfam" id="PF02782"/>
    </source>
</evidence>
<dbReference type="GO" id="GO:0019563">
    <property type="term" value="P:glycerol catabolic process"/>
    <property type="evidence" value="ECO:0007669"/>
    <property type="project" value="UniProtKB-UniRule"/>
</dbReference>
<feature type="binding site" evidence="9">
    <location>
        <position position="22"/>
    </location>
    <ligand>
        <name>ATP</name>
        <dbReference type="ChEBI" id="CHEBI:30616"/>
    </ligand>
</feature>
<evidence type="ECO:0000256" key="4">
    <source>
        <dbReference type="ARBA" id="ARBA00022741"/>
    </source>
</evidence>
<dbReference type="PIRSF" id="PIRSF000538">
    <property type="entry name" value="GlpK"/>
    <property type="match status" value="1"/>
</dbReference>
<keyword evidence="5 9" id="KW-0418">Kinase</keyword>
<dbReference type="InterPro" id="IPR043129">
    <property type="entry name" value="ATPase_NBD"/>
</dbReference>
<feature type="binding site" evidence="9">
    <location>
        <position position="320"/>
    </location>
    <ligand>
        <name>ATP</name>
        <dbReference type="ChEBI" id="CHEBI:30616"/>
    </ligand>
</feature>
<dbReference type="InterPro" id="IPR005999">
    <property type="entry name" value="Glycerol_kin"/>
</dbReference>
<dbReference type="GO" id="GO:0005524">
    <property type="term" value="F:ATP binding"/>
    <property type="evidence" value="ECO:0007669"/>
    <property type="project" value="UniProtKB-UniRule"/>
</dbReference>
<feature type="domain" description="Carbohydrate kinase FGGY C-terminal" evidence="12">
    <location>
        <begin position="269"/>
        <end position="455"/>
    </location>
</feature>
<dbReference type="InterPro" id="IPR018484">
    <property type="entry name" value="FGGY_N"/>
</dbReference>
<comment type="similarity">
    <text evidence="2 9 10">Belongs to the FGGY kinase family.</text>
</comment>
<comment type="caution">
    <text evidence="13">The sequence shown here is derived from an EMBL/GenBank/DDBJ whole genome shotgun (WGS) entry which is preliminary data.</text>
</comment>
<comment type="catalytic activity">
    <reaction evidence="8 9">
        <text>glycerol + ATP = sn-glycerol 3-phosphate + ADP + H(+)</text>
        <dbReference type="Rhea" id="RHEA:21644"/>
        <dbReference type="ChEBI" id="CHEBI:15378"/>
        <dbReference type="ChEBI" id="CHEBI:17754"/>
        <dbReference type="ChEBI" id="CHEBI:30616"/>
        <dbReference type="ChEBI" id="CHEBI:57597"/>
        <dbReference type="ChEBI" id="CHEBI:456216"/>
        <dbReference type="EC" id="2.7.1.30"/>
    </reaction>
</comment>
<dbReference type="Proteomes" id="UP000462362">
    <property type="component" value="Unassembled WGS sequence"/>
</dbReference>
<evidence type="ECO:0000313" key="14">
    <source>
        <dbReference type="Proteomes" id="UP000462362"/>
    </source>
</evidence>
<evidence type="ECO:0000256" key="8">
    <source>
        <dbReference type="ARBA" id="ARBA00052101"/>
    </source>
</evidence>
<dbReference type="PROSITE" id="PS00933">
    <property type="entry name" value="FGGY_KINASES_1"/>
    <property type="match status" value="1"/>
</dbReference>
<feature type="binding site" evidence="9">
    <location>
        <position position="20"/>
    </location>
    <ligand>
        <name>sn-glycerol 3-phosphate</name>
        <dbReference type="ChEBI" id="CHEBI:57597"/>
    </ligand>
</feature>
<comment type="function">
    <text evidence="9">Key enzyme in the regulation of glycerol uptake and metabolism. Catalyzes the phosphorylation of glycerol to yield sn-glycerol 3-phosphate.</text>
</comment>
<dbReference type="Gene3D" id="3.30.420.40">
    <property type="match status" value="2"/>
</dbReference>
<dbReference type="NCBIfam" id="NF000756">
    <property type="entry name" value="PRK00047.1"/>
    <property type="match status" value="1"/>
</dbReference>
<evidence type="ECO:0000256" key="10">
    <source>
        <dbReference type="RuleBase" id="RU003733"/>
    </source>
</evidence>
<evidence type="ECO:0000256" key="9">
    <source>
        <dbReference type="HAMAP-Rule" id="MF_00186"/>
    </source>
</evidence>
<feature type="binding site" evidence="9">
    <location>
        <position position="142"/>
    </location>
    <ligand>
        <name>sn-glycerol 3-phosphate</name>
        <dbReference type="ChEBI" id="CHEBI:57597"/>
    </ligand>
</feature>
<feature type="binding site" evidence="9">
    <location>
        <position position="421"/>
    </location>
    <ligand>
        <name>ADP</name>
        <dbReference type="ChEBI" id="CHEBI:456216"/>
    </ligand>
</feature>
<dbReference type="InterPro" id="IPR018485">
    <property type="entry name" value="FGGY_C"/>
</dbReference>
<dbReference type="InterPro" id="IPR000577">
    <property type="entry name" value="Carb_kinase_FGGY"/>
</dbReference>
<feature type="binding site" evidence="9">
    <location>
        <position position="252"/>
    </location>
    <ligand>
        <name>glycerol</name>
        <dbReference type="ChEBI" id="CHEBI:17754"/>
    </ligand>
</feature>
<evidence type="ECO:0000256" key="6">
    <source>
        <dbReference type="ARBA" id="ARBA00022798"/>
    </source>
</evidence>
<dbReference type="InterPro" id="IPR018483">
    <property type="entry name" value="Carb_kinase_FGGY_CS"/>
</dbReference>
<evidence type="ECO:0000256" key="3">
    <source>
        <dbReference type="ARBA" id="ARBA00022679"/>
    </source>
</evidence>
<dbReference type="RefSeq" id="WP_008812243.1">
    <property type="nucleotide sequence ID" value="NZ_CAMSPD010000010.1"/>
</dbReference>
<comment type="activity regulation">
    <text evidence="9">Inhibited by fructose 1,6-bisphosphate (FBP).</text>
</comment>
<dbReference type="Pfam" id="PF02782">
    <property type="entry name" value="FGGY_C"/>
    <property type="match status" value="1"/>
</dbReference>
<dbReference type="PANTHER" id="PTHR10196:SF69">
    <property type="entry name" value="GLYCEROL KINASE"/>
    <property type="match status" value="1"/>
</dbReference>
<feature type="binding site" evidence="9">
    <location>
        <position position="91"/>
    </location>
    <ligand>
        <name>sn-glycerol 3-phosphate</name>
        <dbReference type="ChEBI" id="CHEBI:57597"/>
    </ligand>
</feature>
<feature type="binding site" evidence="9">
    <location>
        <position position="316"/>
    </location>
    <ligand>
        <name>ATP</name>
        <dbReference type="ChEBI" id="CHEBI:30616"/>
    </ligand>
</feature>
<feature type="binding site" evidence="9">
    <location>
        <position position="91"/>
    </location>
    <ligand>
        <name>glycerol</name>
        <dbReference type="ChEBI" id="CHEBI:17754"/>
    </ligand>
</feature>
<feature type="domain" description="Carbohydrate kinase FGGY N-terminal" evidence="11">
    <location>
        <begin position="13"/>
        <end position="258"/>
    </location>
</feature>
<evidence type="ECO:0000256" key="7">
    <source>
        <dbReference type="ARBA" id="ARBA00022840"/>
    </source>
</evidence>
<dbReference type="FunFam" id="3.30.420.40:FF:000007">
    <property type="entry name" value="Glycerol kinase"/>
    <property type="match status" value="1"/>
</dbReference>